<evidence type="ECO:0000256" key="1">
    <source>
        <dbReference type="SAM" id="SignalP"/>
    </source>
</evidence>
<keyword evidence="1" id="KW-0732">Signal</keyword>
<reference evidence="3" key="1">
    <citation type="submission" date="2025-08" db="UniProtKB">
        <authorList>
            <consortium name="RefSeq"/>
        </authorList>
    </citation>
    <scope>IDENTIFICATION</scope>
    <source>
        <strain evidence="3">Ishihara</strain>
        <tissue evidence="3">Whole body</tissue>
    </source>
</reference>
<dbReference type="InterPro" id="IPR036682">
    <property type="entry name" value="OS_D_A10/PebIII_sf"/>
</dbReference>
<accession>A0A9J7DX37</accession>
<sequence>MKLVIILALVAVALARPDDGGFYDKKYDSFNADELIENERLLKSYAHCFLGDGKCTPEGNDFKKWIPEATTTSCGKCTEKQKALIAKTIKAIKDKLPTEYEALIKKHDPENKHHDDLDKFLQKYSH</sequence>
<organism evidence="2 3">
    <name type="scientific">Spodoptera litura</name>
    <name type="common">Asian cotton leafworm</name>
    <dbReference type="NCBI Taxonomy" id="69820"/>
    <lineage>
        <taxon>Eukaryota</taxon>
        <taxon>Metazoa</taxon>
        <taxon>Ecdysozoa</taxon>
        <taxon>Arthropoda</taxon>
        <taxon>Hexapoda</taxon>
        <taxon>Insecta</taxon>
        <taxon>Pterygota</taxon>
        <taxon>Neoptera</taxon>
        <taxon>Endopterygota</taxon>
        <taxon>Lepidoptera</taxon>
        <taxon>Glossata</taxon>
        <taxon>Ditrysia</taxon>
        <taxon>Noctuoidea</taxon>
        <taxon>Noctuidae</taxon>
        <taxon>Amphipyrinae</taxon>
        <taxon>Spodoptera</taxon>
    </lineage>
</organism>
<feature type="signal peptide" evidence="1">
    <location>
        <begin position="1"/>
        <end position="15"/>
    </location>
</feature>
<dbReference type="Proteomes" id="UP000301870">
    <property type="component" value="Chromosome 1"/>
</dbReference>
<dbReference type="Gene3D" id="1.10.2080.10">
    <property type="entry name" value="Insect odorant-binding protein A10/Ejaculatory bulb-specific protein 3"/>
    <property type="match status" value="1"/>
</dbReference>
<evidence type="ECO:0000313" key="3">
    <source>
        <dbReference type="RefSeq" id="XP_022817359.1"/>
    </source>
</evidence>
<feature type="chain" id="PRO_5039907542" evidence="1">
    <location>
        <begin position="16"/>
        <end position="126"/>
    </location>
</feature>
<protein>
    <submittedName>
        <fullName evidence="3">Ejaculatory bulb-specific protein 3-like</fullName>
    </submittedName>
</protein>
<keyword evidence="2" id="KW-1185">Reference proteome</keyword>
<dbReference type="KEGG" id="sliu:111350168"/>
<dbReference type="GeneID" id="111350168"/>
<dbReference type="OrthoDB" id="6344725at2759"/>
<dbReference type="SUPFAM" id="SSF100910">
    <property type="entry name" value="Chemosensory protein Csp2"/>
    <property type="match status" value="1"/>
</dbReference>
<dbReference type="RefSeq" id="XP_022817359.1">
    <property type="nucleotide sequence ID" value="XM_022961591.1"/>
</dbReference>
<dbReference type="PANTHER" id="PTHR11257">
    <property type="entry name" value="CHEMOSENSORY PROTEIN-RELATED"/>
    <property type="match status" value="1"/>
</dbReference>
<gene>
    <name evidence="3" type="primary">LOC111350168</name>
</gene>
<name>A0A9J7DX37_SPOLT</name>
<dbReference type="PANTHER" id="PTHR11257:SF13">
    <property type="entry name" value="GEO07322P1"/>
    <property type="match status" value="1"/>
</dbReference>
<dbReference type="Pfam" id="PF03392">
    <property type="entry name" value="OS-D"/>
    <property type="match status" value="1"/>
</dbReference>
<evidence type="ECO:0000313" key="2">
    <source>
        <dbReference type="Proteomes" id="UP000301870"/>
    </source>
</evidence>
<proteinExistence type="predicted"/>
<dbReference type="InterPro" id="IPR005055">
    <property type="entry name" value="A10/PebIII"/>
</dbReference>
<dbReference type="AlphaFoldDB" id="A0A9J7DX37"/>